<protein>
    <submittedName>
        <fullName evidence="2">NAD(P)-binding domain-containing protein</fullName>
    </submittedName>
</protein>
<organism evidence="2 3">
    <name type="scientific">Parachitinimonas caeni</name>
    <dbReference type="NCBI Taxonomy" id="3031301"/>
    <lineage>
        <taxon>Bacteria</taxon>
        <taxon>Pseudomonadati</taxon>
        <taxon>Pseudomonadota</taxon>
        <taxon>Betaproteobacteria</taxon>
        <taxon>Neisseriales</taxon>
        <taxon>Chitinibacteraceae</taxon>
        <taxon>Parachitinimonas</taxon>
    </lineage>
</organism>
<evidence type="ECO:0000256" key="1">
    <source>
        <dbReference type="ARBA" id="ARBA00023002"/>
    </source>
</evidence>
<dbReference type="RefSeq" id="WP_284102068.1">
    <property type="nucleotide sequence ID" value="NZ_JARRAF010000023.1"/>
</dbReference>
<proteinExistence type="predicted"/>
<name>A0ABT7E0J4_9NEIS</name>
<comment type="caution">
    <text evidence="2">The sequence shown here is derived from an EMBL/GenBank/DDBJ whole genome shotgun (WGS) entry which is preliminary data.</text>
</comment>
<keyword evidence="1" id="KW-0560">Oxidoreductase</keyword>
<dbReference type="SUPFAM" id="SSF51905">
    <property type="entry name" value="FAD/NAD(P)-binding domain"/>
    <property type="match status" value="1"/>
</dbReference>
<sequence>MHSKLIQQYGVAVLGAGPIGLAAAAQLRARGIRPTIFEAGETVGQSFREVAHVQLFSPWRYNMDGSARALLEQKGWQAPELEALPTAGELLRDYLSPLGAALAADLQLNSRVLAVSRLNMDKIKSGEREQTPFLIRVQRAGEIKTFLAGAVIDATGTWAQPNPLGANGLPAVGEVDLAARIFYGIPDVAGRHRPRYAGKTVLVVGAGHSAAGALLGLADLAATAPRTQLHWATRGDNLRRVLGGGDADQLPARGALGQRLQQLMTSQRLRLHSSFRIQSIEAAPDGLRVLADTPEGAAELRGIDEIICATGSRPDLALTRELRVRLDAWLESAEVLAPLIDPNLHSCGTVRPHGHRELTHPEPGFYIVGAKSYGRAPNFLMATGYEQVRSIAAALAGDMEAADAVQLVLPETGVCSARPVVGTGSACCVKDAQARSVGKAGCGCS</sequence>
<evidence type="ECO:0000313" key="2">
    <source>
        <dbReference type="EMBL" id="MDK2125759.1"/>
    </source>
</evidence>
<dbReference type="Gene3D" id="3.50.50.60">
    <property type="entry name" value="FAD/NAD(P)-binding domain"/>
    <property type="match status" value="1"/>
</dbReference>
<dbReference type="PRINTS" id="PR00368">
    <property type="entry name" value="FADPNR"/>
</dbReference>
<dbReference type="PANTHER" id="PTHR43539">
    <property type="entry name" value="FLAVIN-BINDING MONOOXYGENASE-LIKE PROTEIN (AFU_ORTHOLOGUE AFUA_4G09220)"/>
    <property type="match status" value="1"/>
</dbReference>
<dbReference type="PANTHER" id="PTHR43539:SF78">
    <property type="entry name" value="FLAVIN-CONTAINING MONOOXYGENASE"/>
    <property type="match status" value="1"/>
</dbReference>
<dbReference type="InterPro" id="IPR050982">
    <property type="entry name" value="Auxin_biosynth/cation_transpt"/>
</dbReference>
<keyword evidence="3" id="KW-1185">Reference proteome</keyword>
<dbReference type="Pfam" id="PF13738">
    <property type="entry name" value="Pyr_redox_3"/>
    <property type="match status" value="1"/>
</dbReference>
<dbReference type="EMBL" id="JARRAF010000023">
    <property type="protein sequence ID" value="MDK2125759.1"/>
    <property type="molecule type" value="Genomic_DNA"/>
</dbReference>
<dbReference type="InterPro" id="IPR036188">
    <property type="entry name" value="FAD/NAD-bd_sf"/>
</dbReference>
<dbReference type="Proteomes" id="UP001172778">
    <property type="component" value="Unassembled WGS sequence"/>
</dbReference>
<reference evidence="2" key="1">
    <citation type="submission" date="2023-03" db="EMBL/GenBank/DDBJ databases">
        <title>Chitinimonas shenzhenensis gen. nov., sp. nov., a novel member of family Burkholderiaceae isolated from activated sludge collected in Shen Zhen, China.</title>
        <authorList>
            <person name="Wang X."/>
        </authorList>
    </citation>
    <scope>NUCLEOTIDE SEQUENCE</scope>
    <source>
        <strain evidence="2">DQS-5</strain>
    </source>
</reference>
<accession>A0ABT7E0J4</accession>
<gene>
    <name evidence="2" type="ORF">PZA18_17020</name>
</gene>
<evidence type="ECO:0000313" key="3">
    <source>
        <dbReference type="Proteomes" id="UP001172778"/>
    </source>
</evidence>